<dbReference type="Proteomes" id="UP001530400">
    <property type="component" value="Unassembled WGS sequence"/>
</dbReference>
<feature type="compositionally biased region" description="Acidic residues" evidence="1">
    <location>
        <begin position="74"/>
        <end position="83"/>
    </location>
</feature>
<sequence length="83" mass="9094">MEFGIYSQEFQDKIGELAPGSFVVLLNGQEKDTNKRKCFSSCGSAVEMDGMVEVSSGHWDFDAPEPEPAASNTEDAEEEKVDT</sequence>
<protein>
    <submittedName>
        <fullName evidence="2">Uncharacterized protein</fullName>
    </submittedName>
</protein>
<dbReference type="AlphaFoldDB" id="A0ABD3P2R7"/>
<keyword evidence="3" id="KW-1185">Reference proteome</keyword>
<proteinExistence type="predicted"/>
<reference evidence="2 3" key="1">
    <citation type="submission" date="2024-10" db="EMBL/GenBank/DDBJ databases">
        <title>Updated reference genomes for cyclostephanoid diatoms.</title>
        <authorList>
            <person name="Roberts W.R."/>
            <person name="Alverson A.J."/>
        </authorList>
    </citation>
    <scope>NUCLEOTIDE SEQUENCE [LARGE SCALE GENOMIC DNA]</scope>
    <source>
        <strain evidence="2 3">AJA010-31</strain>
    </source>
</reference>
<comment type="caution">
    <text evidence="2">The sequence shown here is derived from an EMBL/GenBank/DDBJ whole genome shotgun (WGS) entry which is preliminary data.</text>
</comment>
<evidence type="ECO:0000256" key="1">
    <source>
        <dbReference type="SAM" id="MobiDB-lite"/>
    </source>
</evidence>
<accession>A0ABD3P2R7</accession>
<gene>
    <name evidence="2" type="ORF">ACHAWO_005812</name>
</gene>
<organism evidence="2 3">
    <name type="scientific">Cyclotella atomus</name>
    <dbReference type="NCBI Taxonomy" id="382360"/>
    <lineage>
        <taxon>Eukaryota</taxon>
        <taxon>Sar</taxon>
        <taxon>Stramenopiles</taxon>
        <taxon>Ochrophyta</taxon>
        <taxon>Bacillariophyta</taxon>
        <taxon>Coscinodiscophyceae</taxon>
        <taxon>Thalassiosirophycidae</taxon>
        <taxon>Stephanodiscales</taxon>
        <taxon>Stephanodiscaceae</taxon>
        <taxon>Cyclotella</taxon>
    </lineage>
</organism>
<evidence type="ECO:0000313" key="3">
    <source>
        <dbReference type="Proteomes" id="UP001530400"/>
    </source>
</evidence>
<feature type="region of interest" description="Disordered" evidence="1">
    <location>
        <begin position="57"/>
        <end position="83"/>
    </location>
</feature>
<dbReference type="EMBL" id="JALLPJ020000833">
    <property type="protein sequence ID" value="KAL3781728.1"/>
    <property type="molecule type" value="Genomic_DNA"/>
</dbReference>
<name>A0ABD3P2R7_9STRA</name>
<evidence type="ECO:0000313" key="2">
    <source>
        <dbReference type="EMBL" id="KAL3781728.1"/>
    </source>
</evidence>